<dbReference type="EMBL" id="ML738344">
    <property type="protein sequence ID" value="KAE8311329.1"/>
    <property type="molecule type" value="Genomic_DNA"/>
</dbReference>
<dbReference type="AlphaFoldDB" id="A0A5N6VU11"/>
<organism evidence="1 2">
    <name type="scientific">Aspergillus transmontanensis</name>
    <dbReference type="NCBI Taxonomy" id="1034304"/>
    <lineage>
        <taxon>Eukaryota</taxon>
        <taxon>Fungi</taxon>
        <taxon>Dikarya</taxon>
        <taxon>Ascomycota</taxon>
        <taxon>Pezizomycotina</taxon>
        <taxon>Eurotiomycetes</taxon>
        <taxon>Eurotiomycetidae</taxon>
        <taxon>Eurotiales</taxon>
        <taxon>Aspergillaceae</taxon>
        <taxon>Aspergillus</taxon>
        <taxon>Aspergillus subgen. Circumdati</taxon>
    </lineage>
</organism>
<proteinExistence type="predicted"/>
<reference evidence="2" key="1">
    <citation type="submission" date="2019-04" db="EMBL/GenBank/DDBJ databases">
        <title>Friends and foes A comparative genomics studyof 23 Aspergillus species from section Flavi.</title>
        <authorList>
            <consortium name="DOE Joint Genome Institute"/>
            <person name="Kjaerbolling I."/>
            <person name="Vesth T."/>
            <person name="Frisvad J.C."/>
            <person name="Nybo J.L."/>
            <person name="Theobald S."/>
            <person name="Kildgaard S."/>
            <person name="Isbrandt T."/>
            <person name="Kuo A."/>
            <person name="Sato A."/>
            <person name="Lyhne E.K."/>
            <person name="Kogle M.E."/>
            <person name="Wiebenga A."/>
            <person name="Kun R.S."/>
            <person name="Lubbers R.J."/>
            <person name="Makela M.R."/>
            <person name="Barry K."/>
            <person name="Chovatia M."/>
            <person name="Clum A."/>
            <person name="Daum C."/>
            <person name="Haridas S."/>
            <person name="He G."/>
            <person name="LaButti K."/>
            <person name="Lipzen A."/>
            <person name="Mondo S."/>
            <person name="Riley R."/>
            <person name="Salamov A."/>
            <person name="Simmons B.A."/>
            <person name="Magnuson J.K."/>
            <person name="Henrissat B."/>
            <person name="Mortensen U.H."/>
            <person name="Larsen T.O."/>
            <person name="Devries R.P."/>
            <person name="Grigoriev I.V."/>
            <person name="Machida M."/>
            <person name="Baker S.E."/>
            <person name="Andersen M.R."/>
        </authorList>
    </citation>
    <scope>NUCLEOTIDE SEQUENCE [LARGE SCALE GENOMIC DNA]</scope>
    <source>
        <strain evidence="2">CBS 130015</strain>
    </source>
</reference>
<protein>
    <submittedName>
        <fullName evidence="1">Uncharacterized protein</fullName>
    </submittedName>
</protein>
<accession>A0A5N6VU11</accession>
<keyword evidence="2" id="KW-1185">Reference proteome</keyword>
<evidence type="ECO:0000313" key="2">
    <source>
        <dbReference type="Proteomes" id="UP000325433"/>
    </source>
</evidence>
<evidence type="ECO:0000313" key="1">
    <source>
        <dbReference type="EMBL" id="KAE8311329.1"/>
    </source>
</evidence>
<name>A0A5N6VU11_9EURO</name>
<sequence length="88" mass="9771">MISAMESHPPGYYEYPTLYPDMTIPTTEISDNPVTAEDPFAFPGLEVQSAMISTTLEQLPYLYPDPNPIPIDYSHQGITSPEDAHQSP</sequence>
<gene>
    <name evidence="1" type="ORF">BDV41DRAFT_349979</name>
</gene>
<dbReference type="Proteomes" id="UP000325433">
    <property type="component" value="Unassembled WGS sequence"/>
</dbReference>